<proteinExistence type="inferred from homology"/>
<evidence type="ECO:0000256" key="3">
    <source>
        <dbReference type="ARBA" id="ARBA00022741"/>
    </source>
</evidence>
<dbReference type="GO" id="GO:0004823">
    <property type="term" value="F:leucine-tRNA ligase activity"/>
    <property type="evidence" value="ECO:0007669"/>
    <property type="project" value="InterPro"/>
</dbReference>
<keyword evidence="6" id="KW-0030">Aminoacyl-tRNA synthetase</keyword>
<dbReference type="Gene3D" id="3.40.50.620">
    <property type="entry name" value="HUPs"/>
    <property type="match status" value="1"/>
</dbReference>
<keyword evidence="5" id="KW-0648">Protein biosynthesis</keyword>
<feature type="non-terminal residue" evidence="7">
    <location>
        <position position="209"/>
    </location>
</feature>
<dbReference type="PANTHER" id="PTHR45794:SF1">
    <property type="entry name" value="LEUCINE--TRNA LIGASE, CYTOPLASMIC"/>
    <property type="match status" value="1"/>
</dbReference>
<dbReference type="EMBL" id="PGGS01000600">
    <property type="protein sequence ID" value="PNH02762.1"/>
    <property type="molecule type" value="Genomic_DNA"/>
</dbReference>
<organism evidence="7 8">
    <name type="scientific">Tetrabaena socialis</name>
    <dbReference type="NCBI Taxonomy" id="47790"/>
    <lineage>
        <taxon>Eukaryota</taxon>
        <taxon>Viridiplantae</taxon>
        <taxon>Chlorophyta</taxon>
        <taxon>core chlorophytes</taxon>
        <taxon>Chlorophyceae</taxon>
        <taxon>CS clade</taxon>
        <taxon>Chlamydomonadales</taxon>
        <taxon>Tetrabaenaceae</taxon>
        <taxon>Tetrabaena</taxon>
    </lineage>
</organism>
<dbReference type="AlphaFoldDB" id="A0A2J7ZR73"/>
<gene>
    <name evidence="7" type="ORF">TSOC_011234</name>
</gene>
<dbReference type="GO" id="GO:0006429">
    <property type="term" value="P:leucyl-tRNA aminoacylation"/>
    <property type="evidence" value="ECO:0007669"/>
    <property type="project" value="InterPro"/>
</dbReference>
<name>A0A2J7ZR73_9CHLO</name>
<evidence type="ECO:0000256" key="4">
    <source>
        <dbReference type="ARBA" id="ARBA00022840"/>
    </source>
</evidence>
<evidence type="ECO:0000256" key="5">
    <source>
        <dbReference type="ARBA" id="ARBA00022917"/>
    </source>
</evidence>
<evidence type="ECO:0000256" key="1">
    <source>
        <dbReference type="ARBA" id="ARBA00005594"/>
    </source>
</evidence>
<dbReference type="InterPro" id="IPR014729">
    <property type="entry name" value="Rossmann-like_a/b/a_fold"/>
</dbReference>
<comment type="caution">
    <text evidence="7">The sequence shown here is derived from an EMBL/GenBank/DDBJ whole genome shotgun (WGS) entry which is preliminary data.</text>
</comment>
<dbReference type="Gene3D" id="3.90.740.10">
    <property type="entry name" value="Valyl/Leucyl/Isoleucyl-tRNA synthetase, editing domain"/>
    <property type="match status" value="1"/>
</dbReference>
<protein>
    <submittedName>
        <fullName evidence="7">Leucine--tRNA ligase, cytoplasmic</fullName>
    </submittedName>
</protein>
<dbReference type="GO" id="GO:0002161">
    <property type="term" value="F:aminoacyl-tRNA deacylase activity"/>
    <property type="evidence" value="ECO:0007669"/>
    <property type="project" value="InterPro"/>
</dbReference>
<keyword evidence="4" id="KW-0067">ATP-binding</keyword>
<dbReference type="InterPro" id="IPR004493">
    <property type="entry name" value="Leu-tRNA-synth_Ia_arc/euk"/>
</dbReference>
<comment type="similarity">
    <text evidence="1">Belongs to the class-I aminoacyl-tRNA synthetase family.</text>
</comment>
<keyword evidence="3" id="KW-0547">Nucleotide-binding</keyword>
<dbReference type="GO" id="GO:0005524">
    <property type="term" value="F:ATP binding"/>
    <property type="evidence" value="ECO:0007669"/>
    <property type="project" value="UniProtKB-KW"/>
</dbReference>
<evidence type="ECO:0000313" key="7">
    <source>
        <dbReference type="EMBL" id="PNH02762.1"/>
    </source>
</evidence>
<evidence type="ECO:0000256" key="2">
    <source>
        <dbReference type="ARBA" id="ARBA00022598"/>
    </source>
</evidence>
<dbReference type="SUPFAM" id="SSF52374">
    <property type="entry name" value="Nucleotidylyl transferase"/>
    <property type="match status" value="1"/>
</dbReference>
<dbReference type="InterPro" id="IPR009008">
    <property type="entry name" value="Val/Leu/Ile-tRNA-synth_edit"/>
</dbReference>
<dbReference type="OrthoDB" id="10249672at2759"/>
<reference evidence="7 8" key="1">
    <citation type="journal article" date="2017" name="Mol. Biol. Evol.">
        <title>The 4-celled Tetrabaena socialis nuclear genome reveals the essential components for genetic control of cell number at the origin of multicellularity in the volvocine lineage.</title>
        <authorList>
            <person name="Featherston J."/>
            <person name="Arakaki Y."/>
            <person name="Hanschen E.R."/>
            <person name="Ferris P.J."/>
            <person name="Michod R.E."/>
            <person name="Olson B.J.S.C."/>
            <person name="Nozaki H."/>
            <person name="Durand P.M."/>
        </authorList>
    </citation>
    <scope>NUCLEOTIDE SEQUENCE [LARGE SCALE GENOMIC DNA]</scope>
    <source>
        <strain evidence="7 8">NIES-571</strain>
    </source>
</reference>
<dbReference type="PANTHER" id="PTHR45794">
    <property type="entry name" value="LEUCYL-TRNA SYNTHETASE"/>
    <property type="match status" value="1"/>
</dbReference>
<accession>A0A2J7ZR73</accession>
<keyword evidence="8" id="KW-1185">Reference proteome</keyword>
<sequence length="209" mass="23070">MPCTPRTPAVNLESLRAAVQRLEFKAAYERLCGKNVLFPQAFHCTGMPIKEAAAAAAEAAAPAAVVEKADPTKFVSKKSKAAAKKGSGTTQWQILLQSGIPEDQIPEFRNPGHWLDYFPPLAQRDIAHMGCGVDWRRSFITTDVNPYYDSFVAWQFWTLHKAGKVIKDKRLAVFSPLDAQPCADHDRASGEGVGPQEYVLIKMEALELN</sequence>
<dbReference type="Proteomes" id="UP000236333">
    <property type="component" value="Unassembled WGS sequence"/>
</dbReference>
<keyword evidence="2 7" id="KW-0436">Ligase</keyword>
<evidence type="ECO:0000256" key="6">
    <source>
        <dbReference type="ARBA" id="ARBA00023146"/>
    </source>
</evidence>
<evidence type="ECO:0000313" key="8">
    <source>
        <dbReference type="Proteomes" id="UP000236333"/>
    </source>
</evidence>